<dbReference type="PANTHER" id="PTHR16071">
    <property type="entry name" value="CHROMOSOME 1 OPEN READING FRAME 112"/>
    <property type="match status" value="1"/>
</dbReference>
<dbReference type="Pfam" id="PF14868">
    <property type="entry name" value="DUF4487"/>
    <property type="match status" value="1"/>
</dbReference>
<organism evidence="1 2">
    <name type="scientific">Dermatophagoides farinae</name>
    <name type="common">American house dust mite</name>
    <dbReference type="NCBI Taxonomy" id="6954"/>
    <lineage>
        <taxon>Eukaryota</taxon>
        <taxon>Metazoa</taxon>
        <taxon>Ecdysozoa</taxon>
        <taxon>Arthropoda</taxon>
        <taxon>Chelicerata</taxon>
        <taxon>Arachnida</taxon>
        <taxon>Acari</taxon>
        <taxon>Acariformes</taxon>
        <taxon>Sarcoptiformes</taxon>
        <taxon>Astigmata</taxon>
        <taxon>Psoroptidia</taxon>
        <taxon>Analgoidea</taxon>
        <taxon>Pyroglyphidae</taxon>
        <taxon>Dermatophagoidinae</taxon>
        <taxon>Dermatophagoides</taxon>
    </lineage>
</organism>
<dbReference type="AlphaFoldDB" id="A0A922IFP7"/>
<dbReference type="PANTHER" id="PTHR16071:SF2">
    <property type="entry name" value="FIGNL1-INTERACTING REGULATOR OF RECOMBINATION AND MITOSIS"/>
    <property type="match status" value="1"/>
</dbReference>
<gene>
    <name evidence="1" type="ORF">DERF_003613</name>
</gene>
<proteinExistence type="predicted"/>
<dbReference type="InterPro" id="IPR027902">
    <property type="entry name" value="DUF4487"/>
</dbReference>
<dbReference type="EMBL" id="ASGP02000001">
    <property type="protein sequence ID" value="KAH9529746.1"/>
    <property type="molecule type" value="Genomic_DNA"/>
</dbReference>
<comment type="caution">
    <text evidence="1">The sequence shown here is derived from an EMBL/GenBank/DDBJ whole genome shotgun (WGS) entry which is preliminary data.</text>
</comment>
<name>A0A922IFP7_DERFA</name>
<evidence type="ECO:0000313" key="1">
    <source>
        <dbReference type="EMBL" id="KAH9529746.1"/>
    </source>
</evidence>
<keyword evidence="2" id="KW-1185">Reference proteome</keyword>
<sequence length="553" mass="65607">MSDSELFSEDNCEIEDCVPSTQLDDKLIFKLLDDDVNNEETLLELSHRDDFPCYILNAMHYNDDYLIGITNLIRRLMKIDHESVNRWVGLEQLDGDGDEVVSIFSFFFKLFGEQTEAFAYPEVIEYKDLKFSLYDYVASILCAFILTLNEEQFEEAEEFLFDKLFSSDPIKALMASDIICFMCRVSKPFALDMAEVLFKTMSEIWFEDVKTASSEHQSILQVLQFTYQILLNLSKRIFKFIDKAHFDKLDQSCPHRTNLMIWNNFDFKVEDIIVPKNKRVHYEKIYNHTKFIDVKPDDSIIYSLVKNFFNSTNEYDALLHLRLLNNIKTFLSYSNFNSIVFKIKNLLLSSNQLSQYRLEFSIGCLKLLNALANAKDENYKKSSFNINLYQVIVALFDECNNDFVSKLYYFATLPNIFQNPLFANILANLKDSRIKTYLIFQIKYYQDKKSLLQDEKEIYMKQLYKTDELSIPFEARYKYIDSEIKDIPIDELSFDHFNLFRRNENLSVVKNEQLIKEFRLFIEKMKNIHFANDEERQKFMLLYNELGEIFKQK</sequence>
<reference evidence="1" key="1">
    <citation type="submission" date="2013-05" db="EMBL/GenBank/DDBJ databases">
        <authorList>
            <person name="Yim A.K.Y."/>
            <person name="Chan T.F."/>
            <person name="Ji K.M."/>
            <person name="Liu X.Y."/>
            <person name="Zhou J.W."/>
            <person name="Li R.Q."/>
            <person name="Yang K.Y."/>
            <person name="Li J."/>
            <person name="Li M."/>
            <person name="Law P.T.W."/>
            <person name="Wu Y.L."/>
            <person name="Cai Z.L."/>
            <person name="Qin H."/>
            <person name="Bao Y."/>
            <person name="Leung R.K.K."/>
            <person name="Ng P.K.S."/>
            <person name="Zou J."/>
            <person name="Zhong X.J."/>
            <person name="Ran P.X."/>
            <person name="Zhong N.S."/>
            <person name="Liu Z.G."/>
            <person name="Tsui S.K.W."/>
        </authorList>
    </citation>
    <scope>NUCLEOTIDE SEQUENCE</scope>
    <source>
        <strain evidence="1">Derf</strain>
        <tissue evidence="1">Whole organism</tissue>
    </source>
</reference>
<reference evidence="1" key="2">
    <citation type="journal article" date="2022" name="Res Sq">
        <title>Comparative Genomics Reveals Insights into the Divergent Evolution of Astigmatic Mites and Household Pest Adaptations.</title>
        <authorList>
            <person name="Xiong Q."/>
            <person name="Wan A.T.-Y."/>
            <person name="Liu X.-Y."/>
            <person name="Fung C.S.-H."/>
            <person name="Xiao X."/>
            <person name="Malainual N."/>
            <person name="Hou J."/>
            <person name="Wang L."/>
            <person name="Wang M."/>
            <person name="Yang K."/>
            <person name="Cui Y."/>
            <person name="Leung E."/>
            <person name="Nong W."/>
            <person name="Shin S.-K."/>
            <person name="Au S."/>
            <person name="Jeong K.Y."/>
            <person name="Chew F.T."/>
            <person name="Hui J."/>
            <person name="Leung T.F."/>
            <person name="Tungtrongchitr A."/>
            <person name="Zhong N."/>
            <person name="Liu Z."/>
            <person name="Tsui S."/>
        </authorList>
    </citation>
    <scope>NUCLEOTIDE SEQUENCE</scope>
    <source>
        <strain evidence="1">Derf</strain>
        <tissue evidence="1">Whole organism</tissue>
    </source>
</reference>
<evidence type="ECO:0000313" key="2">
    <source>
        <dbReference type="Proteomes" id="UP000790347"/>
    </source>
</evidence>
<accession>A0A922IFP7</accession>
<dbReference type="Proteomes" id="UP000790347">
    <property type="component" value="Unassembled WGS sequence"/>
</dbReference>
<protein>
    <submittedName>
        <fullName evidence="1">Uncharacterized protein</fullName>
    </submittedName>
</protein>